<dbReference type="InterPro" id="IPR017850">
    <property type="entry name" value="Alkaline_phosphatase_core_sf"/>
</dbReference>
<gene>
    <name evidence="4" type="ORF">ACFQMA_17255</name>
</gene>
<evidence type="ECO:0000259" key="3">
    <source>
        <dbReference type="Pfam" id="PF00884"/>
    </source>
</evidence>
<dbReference type="Proteomes" id="UP001596432">
    <property type="component" value="Unassembled WGS sequence"/>
</dbReference>
<feature type="domain" description="Sulfatase N-terminal" evidence="3">
    <location>
        <begin position="6"/>
        <end position="337"/>
    </location>
</feature>
<dbReference type="AlphaFoldDB" id="A0ABD5Y2F3"/>
<dbReference type="CDD" id="cd16022">
    <property type="entry name" value="sulfatase_like"/>
    <property type="match status" value="1"/>
</dbReference>
<dbReference type="GeneID" id="78821889"/>
<evidence type="ECO:0000313" key="4">
    <source>
        <dbReference type="EMBL" id="MFC7141573.1"/>
    </source>
</evidence>
<reference evidence="4 5" key="1">
    <citation type="journal article" date="2019" name="Int. J. Syst. Evol. Microbiol.">
        <title>The Global Catalogue of Microorganisms (GCM) 10K type strain sequencing project: providing services to taxonomists for standard genome sequencing and annotation.</title>
        <authorList>
            <consortium name="The Broad Institute Genomics Platform"/>
            <consortium name="The Broad Institute Genome Sequencing Center for Infectious Disease"/>
            <person name="Wu L."/>
            <person name="Ma J."/>
        </authorList>
    </citation>
    <scope>NUCLEOTIDE SEQUENCE [LARGE SCALE GENOMIC DNA]</scope>
    <source>
        <strain evidence="4 5">XZYJT29</strain>
    </source>
</reference>
<keyword evidence="2" id="KW-0378">Hydrolase</keyword>
<dbReference type="Gene3D" id="3.40.720.10">
    <property type="entry name" value="Alkaline Phosphatase, subunit A"/>
    <property type="match status" value="1"/>
</dbReference>
<dbReference type="InterPro" id="IPR050738">
    <property type="entry name" value="Sulfatase"/>
</dbReference>
<dbReference type="GO" id="GO:0016787">
    <property type="term" value="F:hydrolase activity"/>
    <property type="evidence" value="ECO:0007669"/>
    <property type="project" value="UniProtKB-KW"/>
</dbReference>
<dbReference type="EMBL" id="JBHTAS010000001">
    <property type="protein sequence ID" value="MFC7141573.1"/>
    <property type="molecule type" value="Genomic_DNA"/>
</dbReference>
<evidence type="ECO:0000256" key="2">
    <source>
        <dbReference type="ARBA" id="ARBA00022801"/>
    </source>
</evidence>
<sequence>MPADQPNVLVVMTDQQRYDTIAALGHDHVHTPNLDRLADRGVSCTNAYSSAPICVPARHNVRTGRDPVATGFLGNDKRSAEHLEAEHGAFLARAMGNRGYRTFGIGKFHAHPSGIDLGYDTRLTGDDYAAEPGADAAEDTGRLAAMNFLPQSCSLPPDDRRMSWIADEAVAEIERDTDDPFFGFVSFSKPHPAWNPSPPFDDYYDPDDMPEPIREDRDLDHVDEKIPAQNYHFWKSREDDTGESTIGIARAHYYGLVTQLDREIGRVLDAVEARDDAENTLICFVSDHGELLGDHHGWGKSSFFEESARVPFLVSWPERLPAGETYDGLVSLTDVFGIATTAAGDPDLRDGSDVLGALTGEAEPRERLFGAHETPRETSLFSLPHNLTCMVREGDWKYVYAVNGGREQLFDLDADPRETVDRADDEPEVVERCRRAAVQWLREHGATEYLDGDSLLEIPFEQLEMGRYHPGTYGPPDEASGEN</sequence>
<dbReference type="SUPFAM" id="SSF53649">
    <property type="entry name" value="Alkaline phosphatase-like"/>
    <property type="match status" value="1"/>
</dbReference>
<comment type="similarity">
    <text evidence="1">Belongs to the sulfatase family.</text>
</comment>
<dbReference type="Pfam" id="PF00884">
    <property type="entry name" value="Sulfatase"/>
    <property type="match status" value="1"/>
</dbReference>
<comment type="caution">
    <text evidence="4">The sequence shown here is derived from an EMBL/GenBank/DDBJ whole genome shotgun (WGS) entry which is preliminary data.</text>
</comment>
<dbReference type="PANTHER" id="PTHR42693">
    <property type="entry name" value="ARYLSULFATASE FAMILY MEMBER"/>
    <property type="match status" value="1"/>
</dbReference>
<dbReference type="InterPro" id="IPR000917">
    <property type="entry name" value="Sulfatase_N"/>
</dbReference>
<protein>
    <submittedName>
        <fullName evidence="4">Sulfatase</fullName>
    </submittedName>
</protein>
<organism evidence="4 5">
    <name type="scientific">Halosimplex aquaticum</name>
    <dbReference type="NCBI Taxonomy" id="3026162"/>
    <lineage>
        <taxon>Archaea</taxon>
        <taxon>Methanobacteriati</taxon>
        <taxon>Methanobacteriota</taxon>
        <taxon>Stenosarchaea group</taxon>
        <taxon>Halobacteria</taxon>
        <taxon>Halobacteriales</taxon>
        <taxon>Haloarculaceae</taxon>
        <taxon>Halosimplex</taxon>
    </lineage>
</organism>
<dbReference type="PANTHER" id="PTHR42693:SF53">
    <property type="entry name" value="ENDO-4-O-SULFATASE"/>
    <property type="match status" value="1"/>
</dbReference>
<evidence type="ECO:0000313" key="5">
    <source>
        <dbReference type="Proteomes" id="UP001596432"/>
    </source>
</evidence>
<proteinExistence type="inferred from homology"/>
<name>A0ABD5Y2F3_9EURY</name>
<evidence type="ECO:0000256" key="1">
    <source>
        <dbReference type="ARBA" id="ARBA00008779"/>
    </source>
</evidence>
<dbReference type="RefSeq" id="WP_274322654.1">
    <property type="nucleotide sequence ID" value="NZ_CP118158.1"/>
</dbReference>
<keyword evidence="5" id="KW-1185">Reference proteome</keyword>
<accession>A0ABD5Y2F3</accession>